<evidence type="ECO:0000256" key="1">
    <source>
        <dbReference type="SAM" id="Phobius"/>
    </source>
</evidence>
<dbReference type="STRING" id="585529.HMPREF0291_11553"/>
<feature type="domain" description="Low molecular weight protein antigen 6 PH" evidence="2">
    <location>
        <begin position="108"/>
        <end position="177"/>
    </location>
</feature>
<dbReference type="Proteomes" id="UP000004208">
    <property type="component" value="Unassembled WGS sequence"/>
</dbReference>
<organism evidence="3 4">
    <name type="scientific">Corynebacterium genitalium ATCC 33030</name>
    <dbReference type="NCBI Taxonomy" id="585529"/>
    <lineage>
        <taxon>Bacteria</taxon>
        <taxon>Bacillati</taxon>
        <taxon>Actinomycetota</taxon>
        <taxon>Actinomycetes</taxon>
        <taxon>Mycobacteriales</taxon>
        <taxon>Corynebacteriaceae</taxon>
        <taxon>Corynebacterium</taxon>
    </lineage>
</organism>
<dbReference type="EMBL" id="ACLJ02000003">
    <property type="protein sequence ID" value="EFK53896.1"/>
    <property type="molecule type" value="Genomic_DNA"/>
</dbReference>
<gene>
    <name evidence="3" type="ORF">HMPREF0291_11553</name>
</gene>
<dbReference type="OrthoDB" id="5191452at2"/>
<keyword evidence="1" id="KW-0472">Membrane</keyword>
<feature type="transmembrane region" description="Helical" evidence="1">
    <location>
        <begin position="89"/>
        <end position="106"/>
    </location>
</feature>
<dbReference type="AlphaFoldDB" id="D7WCL5"/>
<proteinExistence type="predicted"/>
<reference evidence="3" key="1">
    <citation type="submission" date="2010-06" db="EMBL/GenBank/DDBJ databases">
        <authorList>
            <person name="Muzny D."/>
            <person name="Qin X."/>
            <person name="Buhay C."/>
            <person name="Dugan-Rocha S."/>
            <person name="Ding Y."/>
            <person name="Chen G."/>
            <person name="Hawes A."/>
            <person name="Holder M."/>
            <person name="Jhangiani S."/>
            <person name="Johnson A."/>
            <person name="Khan Z."/>
            <person name="Li Z."/>
            <person name="Liu W."/>
            <person name="Liu X."/>
            <person name="Perez L."/>
            <person name="Shen H."/>
            <person name="Wang Q."/>
            <person name="Watt J."/>
            <person name="Xi L."/>
            <person name="Xin Y."/>
            <person name="Zhou J."/>
            <person name="Deng J."/>
            <person name="Jiang H."/>
            <person name="Liu Y."/>
            <person name="Qu J."/>
            <person name="Song X.-Z."/>
            <person name="Zhang L."/>
            <person name="Villasana D."/>
            <person name="Johnson A."/>
            <person name="Liu J."/>
            <person name="Liyanage D."/>
            <person name="Lorensuhewa L."/>
            <person name="Robinson T."/>
            <person name="Song A."/>
            <person name="Song B.-B."/>
            <person name="Dinh H."/>
            <person name="Thornton R."/>
            <person name="Coyle M."/>
            <person name="Francisco L."/>
            <person name="Jackson L."/>
            <person name="Javaid M."/>
            <person name="Korchina V."/>
            <person name="Kovar C."/>
            <person name="Mata R."/>
            <person name="Mathew T."/>
            <person name="Ngo R."/>
            <person name="Nguyen L."/>
            <person name="Nguyen N."/>
            <person name="Okwuonu G."/>
            <person name="Ongeri F."/>
            <person name="Pham C."/>
            <person name="Simmons D."/>
            <person name="Wilczek-Boney K."/>
            <person name="Hale W."/>
            <person name="Jakkamsetti A."/>
            <person name="Pham P."/>
            <person name="Ruth R."/>
            <person name="San Lucas F."/>
            <person name="Warren J."/>
            <person name="Zhang J."/>
            <person name="Zhao Z."/>
            <person name="Zhou C."/>
            <person name="Zhu D."/>
            <person name="Lee S."/>
            <person name="Bess C."/>
            <person name="Blankenburg K."/>
            <person name="Forbes L."/>
            <person name="Fu Q."/>
            <person name="Gubbala S."/>
            <person name="Hirani K."/>
            <person name="Jayaseelan J.C."/>
            <person name="Lara F."/>
            <person name="Munidasa M."/>
            <person name="Palculict T."/>
            <person name="Patil S."/>
            <person name="Pu L.-L."/>
            <person name="Saada N."/>
            <person name="Tang L."/>
            <person name="Weissenberger G."/>
            <person name="Zhu Y."/>
            <person name="Hemphill L."/>
            <person name="Shang Y."/>
            <person name="Youmans B."/>
            <person name="Ayvaz T."/>
            <person name="Ross M."/>
            <person name="Santibanez J."/>
            <person name="Aqrawi P."/>
            <person name="Gross S."/>
            <person name="Joshi V."/>
            <person name="Fowler G."/>
            <person name="Nazareth L."/>
            <person name="Reid J."/>
            <person name="Worley K."/>
            <person name="Petrosino J."/>
            <person name="Highlander S."/>
            <person name="Gibbs R."/>
        </authorList>
    </citation>
    <scope>NUCLEOTIDE SEQUENCE [LARGE SCALE GENOMIC DNA]</scope>
    <source>
        <strain evidence="3">ATCC 33030</strain>
    </source>
</reference>
<evidence type="ECO:0000313" key="4">
    <source>
        <dbReference type="Proteomes" id="UP000004208"/>
    </source>
</evidence>
<comment type="caution">
    <text evidence="3">The sequence shown here is derived from an EMBL/GenBank/DDBJ whole genome shotgun (WGS) entry which is preliminary data.</text>
</comment>
<sequence>MSPDTSSDSPEMTSPDKRAPLSDEELAYFNALDPHAVTSTKPWEFEATSPALKRIAVIAIVVIMAVHIFMGAVVDIEFTGAAITTLDKLAFPGIGLILSAFTWWGLSRPRVRANEDGVEVRNIIGTRFYPWVVIYGLAFPRGSRMARLELPEFEYVPLWAIQSADKERAVAAVKDFRELEAQYMPED</sequence>
<keyword evidence="1" id="KW-0812">Transmembrane</keyword>
<dbReference type="Pfam" id="PF10756">
    <property type="entry name" value="bPH_6"/>
    <property type="match status" value="1"/>
</dbReference>
<dbReference type="HOGENOM" id="CLU_110740_0_0_11"/>
<dbReference type="RefSeq" id="WP_005290038.1">
    <property type="nucleotide sequence ID" value="NZ_CM000961.1"/>
</dbReference>
<keyword evidence="1" id="KW-1133">Transmembrane helix</keyword>
<dbReference type="InterPro" id="IPR019692">
    <property type="entry name" value="CFP-6_PH"/>
</dbReference>
<evidence type="ECO:0000259" key="2">
    <source>
        <dbReference type="Pfam" id="PF10756"/>
    </source>
</evidence>
<protein>
    <recommendedName>
        <fullName evidence="2">Low molecular weight protein antigen 6 PH domain-containing protein</fullName>
    </recommendedName>
</protein>
<evidence type="ECO:0000313" key="3">
    <source>
        <dbReference type="EMBL" id="EFK53896.1"/>
    </source>
</evidence>
<keyword evidence="4" id="KW-1185">Reference proteome</keyword>
<name>D7WCL5_9CORY</name>
<dbReference type="eggNOG" id="ENOG5031XTQ">
    <property type="taxonomic scope" value="Bacteria"/>
</dbReference>
<feature type="transmembrane region" description="Helical" evidence="1">
    <location>
        <begin position="55"/>
        <end position="74"/>
    </location>
</feature>
<accession>D7WCL5</accession>